<dbReference type="KEGG" id="oai:OLEAN_C25780"/>
<reference evidence="1 2" key="1">
    <citation type="journal article" date="2013" name="Nat. Commun.">
        <title>Genome sequence and functional genomic analysis of the oil-degrading bacterium Oleispira antarctica.</title>
        <authorList>
            <person name="Kube M."/>
            <person name="Chernikova T.N."/>
            <person name="Al-Ramahi Y."/>
            <person name="Beloqui A."/>
            <person name="Lopez-Cortez N."/>
            <person name="Guazzaroni M.E."/>
            <person name="Heipieper H.J."/>
            <person name="Klages S."/>
            <person name="Kotsyurbenko O.R."/>
            <person name="Langer I."/>
            <person name="Nechitaylo T.Y."/>
            <person name="Lunsdorf H."/>
            <person name="Fernandez M."/>
            <person name="Juarez S."/>
            <person name="Ciordia S."/>
            <person name="Singer A."/>
            <person name="Kagan O."/>
            <person name="Egorova O."/>
            <person name="Petit P.A."/>
            <person name="Stogios P."/>
            <person name="Kim Y."/>
            <person name="Tchigvintsev A."/>
            <person name="Flick R."/>
            <person name="Denaro R."/>
            <person name="Genovese M."/>
            <person name="Albar J.P."/>
            <person name="Reva O.N."/>
            <person name="Martinez-Gomariz M."/>
            <person name="Tran H."/>
            <person name="Ferrer M."/>
            <person name="Savchenko A."/>
            <person name="Yakunin A.F."/>
            <person name="Yakimov M.M."/>
            <person name="Golyshina O.V."/>
            <person name="Reinhardt R."/>
            <person name="Golyshin P.N."/>
        </authorList>
    </citation>
    <scope>NUCLEOTIDE SEQUENCE [LARGE SCALE GENOMIC DNA]</scope>
</reference>
<gene>
    <name evidence="1" type="ORF">OLEAN_C25780</name>
</gene>
<keyword evidence="2" id="KW-1185">Reference proteome</keyword>
<dbReference type="EMBL" id="FO203512">
    <property type="protein sequence ID" value="CCK76754.1"/>
    <property type="molecule type" value="Genomic_DNA"/>
</dbReference>
<evidence type="ECO:0000313" key="1">
    <source>
        <dbReference type="EMBL" id="CCK76754.1"/>
    </source>
</evidence>
<dbReference type="HOGENOM" id="CLU_1853168_0_0_6"/>
<proteinExistence type="predicted"/>
<accession>R4YUK1</accession>
<evidence type="ECO:0000313" key="2">
    <source>
        <dbReference type="Proteomes" id="UP000032749"/>
    </source>
</evidence>
<name>R4YUK1_OLEAN</name>
<protein>
    <recommendedName>
        <fullName evidence="3">Lipoprotein</fullName>
    </recommendedName>
</protein>
<dbReference type="PROSITE" id="PS51257">
    <property type="entry name" value="PROKAR_LIPOPROTEIN"/>
    <property type="match status" value="1"/>
</dbReference>
<sequence length="138" mass="15368">MKKTIVSVFLMLLVGCSGEVGNKVTNFDRVCNAFEALSKDSKLNELSGGDRDLFIFHEIRDLDAKSNAKQGLVVVRYVVPVEERYVMFKTAVDSIEHGDWSCLAMKELAPTLDIVYIEEEGASNVTFPEPVSLEDADF</sequence>
<dbReference type="Proteomes" id="UP000032749">
    <property type="component" value="Chromosome"/>
</dbReference>
<organism evidence="1 2">
    <name type="scientific">Oleispira antarctica RB-8</name>
    <dbReference type="NCBI Taxonomy" id="698738"/>
    <lineage>
        <taxon>Bacteria</taxon>
        <taxon>Pseudomonadati</taxon>
        <taxon>Pseudomonadota</taxon>
        <taxon>Gammaproteobacteria</taxon>
        <taxon>Oceanospirillales</taxon>
        <taxon>Oceanospirillaceae</taxon>
        <taxon>Oleispira</taxon>
    </lineage>
</organism>
<evidence type="ECO:0008006" key="3">
    <source>
        <dbReference type="Google" id="ProtNLM"/>
    </source>
</evidence>
<dbReference type="AlphaFoldDB" id="R4YUK1"/>